<accession>A0A1I4TAY0</accession>
<evidence type="ECO:0000313" key="10">
    <source>
        <dbReference type="Proteomes" id="UP000182961"/>
    </source>
</evidence>
<keyword evidence="10" id="KW-1185">Reference proteome</keyword>
<organism evidence="9 10">
    <name type="scientific">Flavobacterium succinicans</name>
    <dbReference type="NCBI Taxonomy" id="29536"/>
    <lineage>
        <taxon>Bacteria</taxon>
        <taxon>Pseudomonadati</taxon>
        <taxon>Bacteroidota</taxon>
        <taxon>Flavobacteriia</taxon>
        <taxon>Flavobacteriales</taxon>
        <taxon>Flavobacteriaceae</taxon>
        <taxon>Flavobacterium</taxon>
    </lineage>
</organism>
<dbReference type="InterPro" id="IPR033985">
    <property type="entry name" value="SusD-like_N"/>
</dbReference>
<gene>
    <name evidence="9" type="ORF">SAMN05444143_10242</name>
</gene>
<dbReference type="Proteomes" id="UP000182961">
    <property type="component" value="Unassembled WGS sequence"/>
</dbReference>
<dbReference type="Pfam" id="PF14322">
    <property type="entry name" value="SusD-like_3"/>
    <property type="match status" value="1"/>
</dbReference>
<dbReference type="RefSeq" id="WP_024980253.1">
    <property type="nucleotide sequence ID" value="NZ_CBCRUM010000023.1"/>
</dbReference>
<feature type="domain" description="SusD-like N-terminal" evidence="8">
    <location>
        <begin position="22"/>
        <end position="222"/>
    </location>
</feature>
<dbReference type="PROSITE" id="PS51257">
    <property type="entry name" value="PROKAR_LIPOPROTEIN"/>
    <property type="match status" value="1"/>
</dbReference>
<dbReference type="InterPro" id="IPR012944">
    <property type="entry name" value="SusD_RagB_dom"/>
</dbReference>
<evidence type="ECO:0000256" key="2">
    <source>
        <dbReference type="ARBA" id="ARBA00006275"/>
    </source>
</evidence>
<sequence length="493" mass="56843">MRKLNITLSLLLTLVLSTSCDDFLSEIPDNRTQLNTPEKISEILVNAYPQANYMEFAETMTDNVFDSGDLTLTTIKNSQNYNWEIQDDIQRDTPSFYWDACYDAIAHANQALDAIKKLGNPSNLNPQKGEALMARAYSHFMLVSFFSQRYNPATAKTDLGIPYVLEPEDVLIKKYTRNTVEEVFNYIKADLAEGLKYVNSDYKLPKFHFNKAAANTFASRFYAITGEWNKVLEVSNELSANKIDQLRNYQSYLDVDFETGTRKYSQESENTNLLIVSASSTYSRSFRRNRYQLTGANRDELFGTTTNLVNKEYLYRPLSYNGQITIFVPKFTEYFRYTNANAGIGLPFTGLVLLSNDELYLNRIEALIMTNQIDLANQELDYFISIRVKNYNATTDKITQAKVIAKYPVIENEYTPFYSLTPIQTSYIKAIAEIRRREFIHEGLRWLDIKRFALKVTHQSYNQADNILTKDDKRKAIQIPLHVSNTGIEKNPR</sequence>
<evidence type="ECO:0000259" key="7">
    <source>
        <dbReference type="Pfam" id="PF07980"/>
    </source>
</evidence>
<evidence type="ECO:0000256" key="6">
    <source>
        <dbReference type="SAM" id="SignalP"/>
    </source>
</evidence>
<dbReference type="InterPro" id="IPR011990">
    <property type="entry name" value="TPR-like_helical_dom_sf"/>
</dbReference>
<keyword evidence="3 6" id="KW-0732">Signal</keyword>
<dbReference type="EMBL" id="FOUT01000002">
    <property type="protein sequence ID" value="SFM73763.1"/>
    <property type="molecule type" value="Genomic_DNA"/>
</dbReference>
<dbReference type="GO" id="GO:0009279">
    <property type="term" value="C:cell outer membrane"/>
    <property type="evidence" value="ECO:0007669"/>
    <property type="project" value="UniProtKB-SubCell"/>
</dbReference>
<evidence type="ECO:0000259" key="8">
    <source>
        <dbReference type="Pfam" id="PF14322"/>
    </source>
</evidence>
<keyword evidence="5" id="KW-0998">Cell outer membrane</keyword>
<dbReference type="Gene3D" id="1.25.40.390">
    <property type="match status" value="2"/>
</dbReference>
<dbReference type="eggNOG" id="COG0388">
    <property type="taxonomic scope" value="Bacteria"/>
</dbReference>
<dbReference type="SUPFAM" id="SSF48452">
    <property type="entry name" value="TPR-like"/>
    <property type="match status" value="1"/>
</dbReference>
<feature type="domain" description="RagB/SusD" evidence="7">
    <location>
        <begin position="358"/>
        <end position="470"/>
    </location>
</feature>
<protein>
    <submittedName>
        <fullName evidence="9">SusD family protein</fullName>
    </submittedName>
</protein>
<proteinExistence type="inferred from homology"/>
<reference evidence="10" key="1">
    <citation type="submission" date="2016-10" db="EMBL/GenBank/DDBJ databases">
        <authorList>
            <person name="Varghese N."/>
            <person name="Submissions S."/>
        </authorList>
    </citation>
    <scope>NUCLEOTIDE SEQUENCE [LARGE SCALE GENOMIC DNA]</scope>
    <source>
        <strain evidence="10">DSM 4002</strain>
    </source>
</reference>
<evidence type="ECO:0000256" key="4">
    <source>
        <dbReference type="ARBA" id="ARBA00023136"/>
    </source>
</evidence>
<feature type="chain" id="PRO_5010242400" evidence="6">
    <location>
        <begin position="21"/>
        <end position="493"/>
    </location>
</feature>
<dbReference type="Pfam" id="PF07980">
    <property type="entry name" value="SusD_RagB"/>
    <property type="match status" value="1"/>
</dbReference>
<evidence type="ECO:0000256" key="1">
    <source>
        <dbReference type="ARBA" id="ARBA00004442"/>
    </source>
</evidence>
<dbReference type="AlphaFoldDB" id="A0A1I4TAY0"/>
<comment type="similarity">
    <text evidence="2">Belongs to the SusD family.</text>
</comment>
<evidence type="ECO:0000256" key="3">
    <source>
        <dbReference type="ARBA" id="ARBA00022729"/>
    </source>
</evidence>
<evidence type="ECO:0000313" key="9">
    <source>
        <dbReference type="EMBL" id="SFM73763.1"/>
    </source>
</evidence>
<evidence type="ECO:0000256" key="5">
    <source>
        <dbReference type="ARBA" id="ARBA00023237"/>
    </source>
</evidence>
<keyword evidence="4" id="KW-0472">Membrane</keyword>
<comment type="subcellular location">
    <subcellularLocation>
        <location evidence="1">Cell outer membrane</location>
    </subcellularLocation>
</comment>
<name>A0A1I4TAY0_9FLAO</name>
<feature type="signal peptide" evidence="6">
    <location>
        <begin position="1"/>
        <end position="20"/>
    </location>
</feature>